<dbReference type="AlphaFoldDB" id="A0AAJ0C2E1"/>
<dbReference type="Gene3D" id="3.40.50.1820">
    <property type="entry name" value="alpha/beta hydrolase"/>
    <property type="match status" value="1"/>
</dbReference>
<evidence type="ECO:0000313" key="5">
    <source>
        <dbReference type="Proteomes" id="UP001244011"/>
    </source>
</evidence>
<evidence type="ECO:0000256" key="1">
    <source>
        <dbReference type="PROSITE-ProRule" id="PRU00339"/>
    </source>
</evidence>
<evidence type="ECO:0000256" key="2">
    <source>
        <dbReference type="SAM" id="MobiDB-lite"/>
    </source>
</evidence>
<dbReference type="InterPro" id="IPR002182">
    <property type="entry name" value="NB-ARC"/>
</dbReference>
<dbReference type="PANTHER" id="PTHR46082:SF6">
    <property type="entry name" value="AAA+ ATPASE DOMAIN-CONTAINING PROTEIN-RELATED"/>
    <property type="match status" value="1"/>
</dbReference>
<reference evidence="4" key="1">
    <citation type="submission" date="2023-06" db="EMBL/GenBank/DDBJ databases">
        <title>Genome-scale phylogeny and comparative genomics of the fungal order Sordariales.</title>
        <authorList>
            <consortium name="Lawrence Berkeley National Laboratory"/>
            <person name="Hensen N."/>
            <person name="Bonometti L."/>
            <person name="Westerberg I."/>
            <person name="Brannstrom I.O."/>
            <person name="Guillou S."/>
            <person name="Cros-Aarteil S."/>
            <person name="Calhoun S."/>
            <person name="Haridas S."/>
            <person name="Kuo A."/>
            <person name="Mondo S."/>
            <person name="Pangilinan J."/>
            <person name="Riley R."/>
            <person name="Labutti K."/>
            <person name="Andreopoulos B."/>
            <person name="Lipzen A."/>
            <person name="Chen C."/>
            <person name="Yanf M."/>
            <person name="Daum C."/>
            <person name="Ng V."/>
            <person name="Clum A."/>
            <person name="Steindorff A."/>
            <person name="Ohm R."/>
            <person name="Martin F."/>
            <person name="Silar P."/>
            <person name="Natvig D."/>
            <person name="Lalanne C."/>
            <person name="Gautier V."/>
            <person name="Ament-Velasquez S.L."/>
            <person name="Kruys A."/>
            <person name="Hutchinson M.I."/>
            <person name="Powell A.J."/>
            <person name="Barry K."/>
            <person name="Miller A.N."/>
            <person name="Grigoriev I.V."/>
            <person name="Debuchy R."/>
            <person name="Gladieux P."/>
            <person name="Thoren M.H."/>
            <person name="Johannesson H."/>
        </authorList>
    </citation>
    <scope>NUCLEOTIDE SEQUENCE</scope>
    <source>
        <strain evidence="4">8032-3</strain>
    </source>
</reference>
<feature type="repeat" description="TPR" evidence="1">
    <location>
        <begin position="725"/>
        <end position="758"/>
    </location>
</feature>
<proteinExistence type="predicted"/>
<dbReference type="InterPro" id="IPR027417">
    <property type="entry name" value="P-loop_NTPase"/>
</dbReference>
<protein>
    <submittedName>
        <fullName evidence="4">Kinesin light chain</fullName>
    </submittedName>
</protein>
<dbReference type="InterPro" id="IPR019734">
    <property type="entry name" value="TPR_rpt"/>
</dbReference>
<evidence type="ECO:0000313" key="4">
    <source>
        <dbReference type="EMBL" id="KAK1767452.1"/>
    </source>
</evidence>
<dbReference type="SUPFAM" id="SSF52540">
    <property type="entry name" value="P-loop containing nucleoside triphosphate hydrolases"/>
    <property type="match status" value="1"/>
</dbReference>
<dbReference type="GO" id="GO:0043531">
    <property type="term" value="F:ADP binding"/>
    <property type="evidence" value="ECO:0007669"/>
    <property type="project" value="InterPro"/>
</dbReference>
<dbReference type="SUPFAM" id="SSF53474">
    <property type="entry name" value="alpha/beta-Hydrolases"/>
    <property type="match status" value="1"/>
</dbReference>
<gene>
    <name evidence="4" type="ORF">QBC33DRAFT_491760</name>
</gene>
<dbReference type="Pfam" id="PF00931">
    <property type="entry name" value="NB-ARC"/>
    <property type="match status" value="1"/>
</dbReference>
<feature type="region of interest" description="Disordered" evidence="2">
    <location>
        <begin position="890"/>
        <end position="909"/>
    </location>
</feature>
<dbReference type="Gene3D" id="3.40.50.300">
    <property type="entry name" value="P-loop containing nucleotide triphosphate hydrolases"/>
    <property type="match status" value="1"/>
</dbReference>
<dbReference type="Gene3D" id="1.25.40.10">
    <property type="entry name" value="Tetratricopeptide repeat domain"/>
    <property type="match status" value="2"/>
</dbReference>
<dbReference type="NCBIfam" id="NF040586">
    <property type="entry name" value="FxSxx_TPR"/>
    <property type="match status" value="1"/>
</dbReference>
<dbReference type="Proteomes" id="UP001244011">
    <property type="component" value="Unassembled WGS sequence"/>
</dbReference>
<dbReference type="PROSITE" id="PS50005">
    <property type="entry name" value="TPR"/>
    <property type="match status" value="1"/>
</dbReference>
<keyword evidence="1" id="KW-0802">TPR repeat</keyword>
<dbReference type="GeneID" id="85308668"/>
<sequence length="909" mass="101263">MEAGPSRPTLKRACPDADCSQFAQTPRGLCQIAPVGDAPVDTTIDIIAIHGLDTESPRTWEFKNKGGGRVVNWLSDRDMLPAALPEARIFTYDWNANYFKDAPVQTLLGHADTLLGLVAEGRGLQTRPIIFIASCFGGLILAEAINRAAQTGSAYGRVLLSTVGIVFLATPFQGSDAAKQARWQVLVTGIMGNQASDRLIQDLEQRHDFVLQRVQKFTEIVNAEAVRLPLHCFFETRKTEMLNRILSRGWAKRLSTGVTHRMLVTDSSACLHGFPRQGLDANHSLMNKFQGPDCPNFKLVKDALRQFADNASAVLGRRKTSAPDQHWIVPFGRNKEFVGREPILKDLLARVPPTVDKDDCQRTAIEGLGGVGKTQIALEAAFRVRDAHPDCSVFWVPAVDGTSFENACRTIGQQLRVQGIDEEKADVKALVKTALSRESMGSWLLIVDNADDTDLLFGDTALADYLPFSRSGSILFTTRNHEVALNLVESERRAIPVEEMSRDEALELLKTSLKEEQIRDITSTTALLGFLANLPLAIRQASAYIAKMQISTTQYLELFKSSDENMIKLLNEGFGDRHRYKSIQNPVATTWLISFQHISDHNPLAADYLRFMCFLSEKEIPQSLLPPAGPLKTVEAIGTLKAYAFVTQREESDTYDIHRLVRISMLSWLAQNGKQKEWIGRVLQHLTDVFPSPKHENRDLWLRYLPHTQHALELRKSTNDKEAPADLLSNVGGSFYMLGKYQDASQMFRQALELTEKVLGKEHPNTLTSMGSLATALWGQGKYKKAEQMHRQALELKEKKVLGKEHPETLTSISNIATALWGQGKYKEAEQMHRQALELKEKVLGKEHPNTLTSMGSLATALWGQGKYEEAEQMHRQALELTEKVLGKEHPNTLTSMGSHGEGARQGAS</sequence>
<organism evidence="4 5">
    <name type="scientific">Phialemonium atrogriseum</name>
    <dbReference type="NCBI Taxonomy" id="1093897"/>
    <lineage>
        <taxon>Eukaryota</taxon>
        <taxon>Fungi</taxon>
        <taxon>Dikarya</taxon>
        <taxon>Ascomycota</taxon>
        <taxon>Pezizomycotina</taxon>
        <taxon>Sordariomycetes</taxon>
        <taxon>Sordariomycetidae</taxon>
        <taxon>Cephalothecales</taxon>
        <taxon>Cephalothecaceae</taxon>
        <taxon>Phialemonium</taxon>
    </lineage>
</organism>
<dbReference type="SUPFAM" id="SSF48452">
    <property type="entry name" value="TPR-like"/>
    <property type="match status" value="1"/>
</dbReference>
<evidence type="ECO:0000259" key="3">
    <source>
        <dbReference type="Pfam" id="PF00931"/>
    </source>
</evidence>
<dbReference type="Pfam" id="PF13424">
    <property type="entry name" value="TPR_12"/>
    <property type="match status" value="2"/>
</dbReference>
<dbReference type="InterPro" id="IPR053137">
    <property type="entry name" value="NLR-like"/>
</dbReference>
<dbReference type="InterPro" id="IPR011990">
    <property type="entry name" value="TPR-like_helical_dom_sf"/>
</dbReference>
<keyword evidence="5" id="KW-1185">Reference proteome</keyword>
<dbReference type="PANTHER" id="PTHR46082">
    <property type="entry name" value="ATP/GTP-BINDING PROTEIN-RELATED"/>
    <property type="match status" value="1"/>
</dbReference>
<dbReference type="SMART" id="SM00028">
    <property type="entry name" value="TPR"/>
    <property type="match status" value="4"/>
</dbReference>
<dbReference type="EMBL" id="MU839008">
    <property type="protein sequence ID" value="KAK1767452.1"/>
    <property type="molecule type" value="Genomic_DNA"/>
</dbReference>
<feature type="domain" description="NB-ARC" evidence="3">
    <location>
        <begin position="355"/>
        <end position="512"/>
    </location>
</feature>
<dbReference type="RefSeq" id="XP_060283665.1">
    <property type="nucleotide sequence ID" value="XM_060425481.1"/>
</dbReference>
<accession>A0AAJ0C2E1</accession>
<comment type="caution">
    <text evidence="4">The sequence shown here is derived from an EMBL/GenBank/DDBJ whole genome shotgun (WGS) entry which is preliminary data.</text>
</comment>
<dbReference type="InterPro" id="IPR029058">
    <property type="entry name" value="AB_hydrolase_fold"/>
</dbReference>
<name>A0AAJ0C2E1_9PEZI</name>